<dbReference type="NCBIfam" id="NF040586">
    <property type="entry name" value="FxSxx_TPR"/>
    <property type="match status" value="1"/>
</dbReference>
<accession>A0A8J3IDM2</accession>
<evidence type="ECO:0000313" key="3">
    <source>
        <dbReference type="EMBL" id="GHO90628.1"/>
    </source>
</evidence>
<feature type="repeat" description="TPR" evidence="1">
    <location>
        <begin position="598"/>
        <end position="631"/>
    </location>
</feature>
<dbReference type="SUPFAM" id="SSF48452">
    <property type="entry name" value="TPR-like"/>
    <property type="match status" value="2"/>
</dbReference>
<dbReference type="PRINTS" id="PR00381">
    <property type="entry name" value="KINESINLIGHT"/>
</dbReference>
<feature type="repeat" description="TPR" evidence="1">
    <location>
        <begin position="682"/>
        <end position="715"/>
    </location>
</feature>
<dbReference type="PROSITE" id="PS50943">
    <property type="entry name" value="HTH_CROC1"/>
    <property type="match status" value="1"/>
</dbReference>
<dbReference type="SMART" id="SM00530">
    <property type="entry name" value="HTH_XRE"/>
    <property type="match status" value="1"/>
</dbReference>
<name>A0A8J3IDM2_9CHLR</name>
<evidence type="ECO:0000313" key="4">
    <source>
        <dbReference type="Proteomes" id="UP000597444"/>
    </source>
</evidence>
<sequence length="833" mass="94865">MLSFGLRLRQERLRRHLSQEALAEALGISPRSIRRWEQEQAIPQASLRLQLSNFFGLRPEDFFEPAPLLWSIPYPRNPFFTGREDILQALHDRLILSQPVALTQSPALTGLGGIGKTQVAIEYAYRYQQEYSAVFWLRAETTESLMNSLQDIANLLQLPEHQQEEQLQMVKAVQRWLSTHADWLVIGDNIEELDLLQSVIPLHREGSMLFTTRRQALGMLAEPLELTAMDKQEGVELLLRRAKRFPSSLSADALPVSASNISDAEELVKQLGGLPLALDQAGAYLEETGCSITDYLQRYHHQRPQLLGHRGLHGGAHPMSVTATLQLSVKHIEPKHPAAIELLRACACLYADAIPEELLVAGAPHLGSHLQQTAGDAYQFDIMLSVLRSASLIERYPDTHTLSIHRLTQAVLQDWIGPTAMQQWSERMVRVLAANFPEPDLAAWPQCERLLQSVLACVQWLDKTATSLPEVGSLLSKAGNYLLKRGRFDEAESVLARAVALTEQHNGSDHVTLIPLFLLQSELFHLQGKYGQEEHLLQRTLVLCEQQLGTSHPMTAEALNNLANTYHEQGKYEQAEPLFYQALHIQEQQQEFDQTEIANTLNNLALLYRDQEKFEQAEKLFRRALLLREQRLGKDHPVTAITLNNLAIVYRRQQMYERAEPLYQQALQILTQQLGPEHPITVTIISNLANVYRDQEKYEQAEPLYQQALRVREQQLGTEHPDVALTLANLATLYREQKKYKQAEDLYQRALSLREQALGPEHPEIARTLQDLAILQEMQGKWQETISLYQRALTIREAAFGLQHPQTNEIRTKLQSLSHYMNNTSETISEEER</sequence>
<reference evidence="3" key="1">
    <citation type="submission" date="2020-10" db="EMBL/GenBank/DDBJ databases">
        <title>Taxonomic study of unclassified bacteria belonging to the class Ktedonobacteria.</title>
        <authorList>
            <person name="Yabe S."/>
            <person name="Wang C.M."/>
            <person name="Zheng Y."/>
            <person name="Sakai Y."/>
            <person name="Cavaletti L."/>
            <person name="Monciardini P."/>
            <person name="Donadio S."/>
        </authorList>
    </citation>
    <scope>NUCLEOTIDE SEQUENCE</scope>
    <source>
        <strain evidence="3">ID150040</strain>
    </source>
</reference>
<dbReference type="SUPFAM" id="SSF52540">
    <property type="entry name" value="P-loop containing nucleoside triphosphate hydrolases"/>
    <property type="match status" value="1"/>
</dbReference>
<dbReference type="GO" id="GO:0003677">
    <property type="term" value="F:DNA binding"/>
    <property type="evidence" value="ECO:0007669"/>
    <property type="project" value="InterPro"/>
</dbReference>
<dbReference type="Pfam" id="PF25000">
    <property type="entry name" value="DUF7779"/>
    <property type="match status" value="1"/>
</dbReference>
<dbReference type="PROSITE" id="PS50005">
    <property type="entry name" value="TPR"/>
    <property type="match status" value="5"/>
</dbReference>
<dbReference type="Gene3D" id="1.10.260.40">
    <property type="entry name" value="lambda repressor-like DNA-binding domains"/>
    <property type="match status" value="1"/>
</dbReference>
<feature type="repeat" description="TPR" evidence="1">
    <location>
        <begin position="556"/>
        <end position="589"/>
    </location>
</feature>
<dbReference type="InterPro" id="IPR001387">
    <property type="entry name" value="Cro/C1-type_HTH"/>
</dbReference>
<proteinExistence type="predicted"/>
<keyword evidence="4" id="KW-1185">Reference proteome</keyword>
<keyword evidence="1" id="KW-0802">TPR repeat</keyword>
<dbReference type="Proteomes" id="UP000597444">
    <property type="component" value="Unassembled WGS sequence"/>
</dbReference>
<evidence type="ECO:0000256" key="1">
    <source>
        <dbReference type="PROSITE-ProRule" id="PRU00339"/>
    </source>
</evidence>
<dbReference type="InterPro" id="IPR019734">
    <property type="entry name" value="TPR_rpt"/>
</dbReference>
<organism evidence="3 4">
    <name type="scientific">Reticulibacter mediterranei</name>
    <dbReference type="NCBI Taxonomy" id="2778369"/>
    <lineage>
        <taxon>Bacteria</taxon>
        <taxon>Bacillati</taxon>
        <taxon>Chloroflexota</taxon>
        <taxon>Ktedonobacteria</taxon>
        <taxon>Ktedonobacterales</taxon>
        <taxon>Reticulibacteraceae</taxon>
        <taxon>Reticulibacter</taxon>
    </lineage>
</organism>
<dbReference type="InterPro" id="IPR010982">
    <property type="entry name" value="Lambda_DNA-bd_dom_sf"/>
</dbReference>
<dbReference type="PANTHER" id="PTHR46082">
    <property type="entry name" value="ATP/GTP-BINDING PROTEIN-RELATED"/>
    <property type="match status" value="1"/>
</dbReference>
<dbReference type="PANTHER" id="PTHR46082:SF6">
    <property type="entry name" value="AAA+ ATPASE DOMAIN-CONTAINING PROTEIN-RELATED"/>
    <property type="match status" value="1"/>
</dbReference>
<dbReference type="Pfam" id="PF00931">
    <property type="entry name" value="NB-ARC"/>
    <property type="match status" value="1"/>
</dbReference>
<dbReference type="Pfam" id="PF01381">
    <property type="entry name" value="HTH_3"/>
    <property type="match status" value="1"/>
</dbReference>
<dbReference type="InterPro" id="IPR011990">
    <property type="entry name" value="TPR-like_helical_dom_sf"/>
</dbReference>
<dbReference type="Pfam" id="PF13374">
    <property type="entry name" value="TPR_10"/>
    <property type="match status" value="2"/>
</dbReference>
<dbReference type="EMBL" id="BNJK01000001">
    <property type="protein sequence ID" value="GHO90628.1"/>
    <property type="molecule type" value="Genomic_DNA"/>
</dbReference>
<gene>
    <name evidence="3" type="ORF">KSF_006760</name>
</gene>
<evidence type="ECO:0000259" key="2">
    <source>
        <dbReference type="PROSITE" id="PS50943"/>
    </source>
</evidence>
<dbReference type="InterPro" id="IPR002182">
    <property type="entry name" value="NB-ARC"/>
</dbReference>
<dbReference type="CDD" id="cd00093">
    <property type="entry name" value="HTH_XRE"/>
    <property type="match status" value="1"/>
</dbReference>
<dbReference type="PROSITE" id="PS50293">
    <property type="entry name" value="TPR_REGION"/>
    <property type="match status" value="1"/>
</dbReference>
<dbReference type="Gene3D" id="1.25.40.10">
    <property type="entry name" value="Tetratricopeptide repeat domain"/>
    <property type="match status" value="2"/>
</dbReference>
<dbReference type="InterPro" id="IPR027417">
    <property type="entry name" value="P-loop_NTPase"/>
</dbReference>
<dbReference type="InterPro" id="IPR056681">
    <property type="entry name" value="DUF7779"/>
</dbReference>
<dbReference type="InterPro" id="IPR053137">
    <property type="entry name" value="NLR-like"/>
</dbReference>
<comment type="caution">
    <text evidence="3">The sequence shown here is derived from an EMBL/GenBank/DDBJ whole genome shotgun (WGS) entry which is preliminary data.</text>
</comment>
<dbReference type="Gene3D" id="3.40.50.300">
    <property type="entry name" value="P-loop containing nucleotide triphosphate hydrolases"/>
    <property type="match status" value="1"/>
</dbReference>
<dbReference type="SUPFAM" id="SSF47413">
    <property type="entry name" value="lambda repressor-like DNA-binding domains"/>
    <property type="match status" value="1"/>
</dbReference>
<feature type="repeat" description="TPR" evidence="1">
    <location>
        <begin position="640"/>
        <end position="673"/>
    </location>
</feature>
<dbReference type="GO" id="GO:0043531">
    <property type="term" value="F:ADP binding"/>
    <property type="evidence" value="ECO:0007669"/>
    <property type="project" value="InterPro"/>
</dbReference>
<dbReference type="Pfam" id="PF13424">
    <property type="entry name" value="TPR_12"/>
    <property type="match status" value="3"/>
</dbReference>
<feature type="domain" description="HTH cro/C1-type" evidence="2">
    <location>
        <begin position="8"/>
        <end position="62"/>
    </location>
</feature>
<protein>
    <submittedName>
        <fullName evidence="3">Tetratricopeptide repeat protein</fullName>
    </submittedName>
</protein>
<dbReference type="RefSeq" id="WP_220201578.1">
    <property type="nucleotide sequence ID" value="NZ_BNJK01000001.1"/>
</dbReference>
<dbReference type="SMART" id="SM00028">
    <property type="entry name" value="TPR"/>
    <property type="match status" value="7"/>
</dbReference>
<feature type="repeat" description="TPR" evidence="1">
    <location>
        <begin position="724"/>
        <end position="757"/>
    </location>
</feature>
<dbReference type="AlphaFoldDB" id="A0A8J3IDM2"/>